<evidence type="ECO:0000256" key="1">
    <source>
        <dbReference type="SAM" id="Phobius"/>
    </source>
</evidence>
<sequence length="94" mass="10516">MLARFIERRHFLHGMLVGLISTAWSVLICITLWESYVAHHTDGTDPYTKLAKVYGITVPRAMLFLGMFNALLSAVVTGAFTHAAGKIMHKVRGW</sequence>
<evidence type="ECO:0000313" key="3">
    <source>
        <dbReference type="Proteomes" id="UP001500067"/>
    </source>
</evidence>
<keyword evidence="1" id="KW-1133">Transmembrane helix</keyword>
<keyword evidence="1" id="KW-0812">Transmembrane</keyword>
<protein>
    <submittedName>
        <fullName evidence="2">Uncharacterized protein</fullName>
    </submittedName>
</protein>
<comment type="caution">
    <text evidence="2">The sequence shown here is derived from an EMBL/GenBank/DDBJ whole genome shotgun (WGS) entry which is preliminary data.</text>
</comment>
<keyword evidence="1" id="KW-0472">Membrane</keyword>
<dbReference type="EMBL" id="BAABFA010000019">
    <property type="protein sequence ID" value="GAA4468979.1"/>
    <property type="molecule type" value="Genomic_DNA"/>
</dbReference>
<evidence type="ECO:0000313" key="2">
    <source>
        <dbReference type="EMBL" id="GAA4468979.1"/>
    </source>
</evidence>
<gene>
    <name evidence="2" type="ORF">GCM10023093_27700</name>
</gene>
<accession>A0ABP8NP00</accession>
<proteinExistence type="predicted"/>
<feature type="transmembrane region" description="Helical" evidence="1">
    <location>
        <begin position="12"/>
        <end position="33"/>
    </location>
</feature>
<dbReference type="Proteomes" id="UP001500067">
    <property type="component" value="Unassembled WGS sequence"/>
</dbReference>
<keyword evidence="3" id="KW-1185">Reference proteome</keyword>
<organism evidence="2 3">
    <name type="scientific">Nemorincola caseinilytica</name>
    <dbReference type="NCBI Taxonomy" id="2054315"/>
    <lineage>
        <taxon>Bacteria</taxon>
        <taxon>Pseudomonadati</taxon>
        <taxon>Bacteroidota</taxon>
        <taxon>Chitinophagia</taxon>
        <taxon>Chitinophagales</taxon>
        <taxon>Chitinophagaceae</taxon>
        <taxon>Nemorincola</taxon>
    </lineage>
</organism>
<feature type="transmembrane region" description="Helical" evidence="1">
    <location>
        <begin position="53"/>
        <end position="80"/>
    </location>
</feature>
<name>A0ABP8NP00_9BACT</name>
<reference evidence="3" key="1">
    <citation type="journal article" date="2019" name="Int. J. Syst. Evol. Microbiol.">
        <title>The Global Catalogue of Microorganisms (GCM) 10K type strain sequencing project: providing services to taxonomists for standard genome sequencing and annotation.</title>
        <authorList>
            <consortium name="The Broad Institute Genomics Platform"/>
            <consortium name="The Broad Institute Genome Sequencing Center for Infectious Disease"/>
            <person name="Wu L."/>
            <person name="Ma J."/>
        </authorList>
    </citation>
    <scope>NUCLEOTIDE SEQUENCE [LARGE SCALE GENOMIC DNA]</scope>
    <source>
        <strain evidence="3">JCM 32105</strain>
    </source>
</reference>